<dbReference type="AlphaFoldDB" id="A0A2T4DSN2"/>
<reference evidence="1 2" key="1">
    <citation type="submission" date="2018-03" db="EMBL/GenBank/DDBJ databases">
        <title>Cross-interface Injection: A General Nanoliter Liquid Handling Method Applied to Single Cells Genome Amplification Automated Nanoliter Liquid Handling Applied to Single Cell Multiple Displacement Amplification.</title>
        <authorList>
            <person name="Yun J."/>
            <person name="Xu P."/>
            <person name="Xu J."/>
            <person name="Dai X."/>
            <person name="Wang Y."/>
            <person name="Zheng X."/>
            <person name="Cao C."/>
            <person name="Yi Q."/>
            <person name="Zhu Y."/>
            <person name="Wang L."/>
            <person name="Dong Z."/>
            <person name="Huang Y."/>
            <person name="Huang L."/>
            <person name="Du W."/>
        </authorList>
    </citation>
    <scope>NUCLEOTIDE SEQUENCE [LARGE SCALE GENOMIC DNA]</scope>
    <source>
        <strain evidence="1 2">Z-D1-2</strain>
    </source>
</reference>
<comment type="caution">
    <text evidence="1">The sequence shown here is derived from an EMBL/GenBank/DDBJ whole genome shotgun (WGS) entry which is preliminary data.</text>
</comment>
<name>A0A2T4DSN2_9BACT</name>
<dbReference type="GO" id="GO:0006355">
    <property type="term" value="P:regulation of DNA-templated transcription"/>
    <property type="evidence" value="ECO:0007669"/>
    <property type="project" value="InterPro"/>
</dbReference>
<protein>
    <submittedName>
        <fullName evidence="1">Transcriptional regulator</fullName>
    </submittedName>
</protein>
<dbReference type="Gene3D" id="1.10.1220.10">
    <property type="entry name" value="Met repressor-like"/>
    <property type="match status" value="1"/>
</dbReference>
<evidence type="ECO:0000313" key="2">
    <source>
        <dbReference type="Proteomes" id="UP000240608"/>
    </source>
</evidence>
<organism evidence="1 2">
    <name type="scientific">Marivirga lumbricoides</name>
    <dbReference type="NCBI Taxonomy" id="1046115"/>
    <lineage>
        <taxon>Bacteria</taxon>
        <taxon>Pseudomonadati</taxon>
        <taxon>Bacteroidota</taxon>
        <taxon>Cytophagia</taxon>
        <taxon>Cytophagales</taxon>
        <taxon>Marivirgaceae</taxon>
        <taxon>Marivirga</taxon>
    </lineage>
</organism>
<proteinExistence type="predicted"/>
<dbReference type="InterPro" id="IPR013321">
    <property type="entry name" value="Arc_rbn_hlx_hlx"/>
</dbReference>
<dbReference type="EMBL" id="PYVU01000037">
    <property type="protein sequence ID" value="PTB96766.1"/>
    <property type="molecule type" value="Genomic_DNA"/>
</dbReference>
<evidence type="ECO:0000313" key="1">
    <source>
        <dbReference type="EMBL" id="PTB96766.1"/>
    </source>
</evidence>
<gene>
    <name evidence="1" type="ORF">C9994_06005</name>
</gene>
<dbReference type="Proteomes" id="UP000240608">
    <property type="component" value="Unassembled WGS sequence"/>
</dbReference>
<sequence>MLKNMLTVRLTSSEEQELNRYCQKEGLPKSQVVKEALALYLKKNQNAISPYEAGEDLFGIEGSGIKDKSITYKKRLKQILNEKHAH</sequence>
<accession>A0A2T4DSN2</accession>